<accession>A0A381WVW8</accession>
<evidence type="ECO:0008006" key="2">
    <source>
        <dbReference type="Google" id="ProtNLM"/>
    </source>
</evidence>
<dbReference type="GO" id="GO:0016491">
    <property type="term" value="F:oxidoreductase activity"/>
    <property type="evidence" value="ECO:0007669"/>
    <property type="project" value="UniProtKB-ARBA"/>
</dbReference>
<dbReference type="Pfam" id="PF05721">
    <property type="entry name" value="PhyH"/>
    <property type="match status" value="1"/>
</dbReference>
<proteinExistence type="predicted"/>
<dbReference type="AlphaFoldDB" id="A0A381WVW8"/>
<organism evidence="1">
    <name type="scientific">marine metagenome</name>
    <dbReference type="NCBI Taxonomy" id="408172"/>
    <lineage>
        <taxon>unclassified sequences</taxon>
        <taxon>metagenomes</taxon>
        <taxon>ecological metagenomes</taxon>
    </lineage>
</organism>
<dbReference type="InterPro" id="IPR008775">
    <property type="entry name" value="Phytyl_CoA_dOase-like"/>
</dbReference>
<dbReference type="PANTHER" id="PTHR20883">
    <property type="entry name" value="PHYTANOYL-COA DIOXYGENASE DOMAIN CONTAINING 1"/>
    <property type="match status" value="1"/>
</dbReference>
<evidence type="ECO:0000313" key="1">
    <source>
        <dbReference type="EMBL" id="SVA56675.1"/>
    </source>
</evidence>
<dbReference type="SUPFAM" id="SSF51197">
    <property type="entry name" value="Clavaminate synthase-like"/>
    <property type="match status" value="1"/>
</dbReference>
<dbReference type="GO" id="GO:0046872">
    <property type="term" value="F:metal ion binding"/>
    <property type="evidence" value="ECO:0007669"/>
    <property type="project" value="UniProtKB-ARBA"/>
</dbReference>
<dbReference type="PANTHER" id="PTHR20883:SF48">
    <property type="entry name" value="ECTOINE DIOXYGENASE"/>
    <property type="match status" value="1"/>
</dbReference>
<protein>
    <recommendedName>
        <fullName evidence="2">Phytanoyl-CoA dioxygenase</fullName>
    </recommendedName>
</protein>
<sequence>MNAETIQSSRLINEGYCVFEDVLTRPFLAQLCDVVARLQQSDSIGPSTTHRAQGDMRSAMEHPLFADLISWSPALDRLSSMGFESPTYTDGYIISKPPQSPPLFWHYDWFAWQDPGAYDTSPQQVFLMYYLSNTSVTNGCLRVIPGSHRHHNVLHEHIGNPHSGMLSRAEELDQLAFSMRPDEVDVPVRAGDVVIGDARLLHAAHANKSSEWRTVITLWFQPDYASLPDRVKAQMVKKIQKIPADWPIATATRIKALHPTYAGKAKPYVRDLYRKNPATN</sequence>
<reference evidence="1" key="1">
    <citation type="submission" date="2018-05" db="EMBL/GenBank/DDBJ databases">
        <authorList>
            <person name="Lanie J.A."/>
            <person name="Ng W.-L."/>
            <person name="Kazmierczak K.M."/>
            <person name="Andrzejewski T.M."/>
            <person name="Davidsen T.M."/>
            <person name="Wayne K.J."/>
            <person name="Tettelin H."/>
            <person name="Glass J.I."/>
            <person name="Rusch D."/>
            <person name="Podicherti R."/>
            <person name="Tsui H.-C.T."/>
            <person name="Winkler M.E."/>
        </authorList>
    </citation>
    <scope>NUCLEOTIDE SEQUENCE</scope>
</reference>
<dbReference type="Gene3D" id="2.60.120.620">
    <property type="entry name" value="q2cbj1_9rhob like domain"/>
    <property type="match status" value="1"/>
</dbReference>
<dbReference type="EMBL" id="UINC01013065">
    <property type="protein sequence ID" value="SVA56675.1"/>
    <property type="molecule type" value="Genomic_DNA"/>
</dbReference>
<name>A0A381WVW8_9ZZZZ</name>
<gene>
    <name evidence="1" type="ORF">METZ01_LOCUS109529</name>
</gene>